<proteinExistence type="predicted"/>
<name>A0A1M6X5Z3_9BACT</name>
<accession>A0A1M6X5Z3</accession>
<feature type="domain" description="GerMN" evidence="1">
    <location>
        <begin position="79"/>
        <end position="167"/>
    </location>
</feature>
<dbReference type="AlphaFoldDB" id="A0A1M6X5Z3"/>
<dbReference type="Pfam" id="PF10646">
    <property type="entry name" value="Germane"/>
    <property type="match status" value="1"/>
</dbReference>
<dbReference type="STRING" id="1121393.SAMN02745216_04475"/>
<dbReference type="SMART" id="SM00909">
    <property type="entry name" value="Germane"/>
    <property type="match status" value="1"/>
</dbReference>
<evidence type="ECO:0000313" key="2">
    <source>
        <dbReference type="EMBL" id="SHL01452.1"/>
    </source>
</evidence>
<evidence type="ECO:0000259" key="1">
    <source>
        <dbReference type="SMART" id="SM00909"/>
    </source>
</evidence>
<reference evidence="3" key="1">
    <citation type="submission" date="2016-11" db="EMBL/GenBank/DDBJ databases">
        <authorList>
            <person name="Varghese N."/>
            <person name="Submissions S."/>
        </authorList>
    </citation>
    <scope>NUCLEOTIDE SEQUENCE [LARGE SCALE GENOMIC DNA]</scope>
    <source>
        <strain evidence="3">DSM 16219</strain>
    </source>
</reference>
<keyword evidence="3" id="KW-1185">Reference proteome</keyword>
<gene>
    <name evidence="2" type="ORF">SAMN02745216_04475</name>
</gene>
<dbReference type="EMBL" id="FQZU01000041">
    <property type="protein sequence ID" value="SHL01452.1"/>
    <property type="molecule type" value="Genomic_DNA"/>
</dbReference>
<evidence type="ECO:0000313" key="3">
    <source>
        <dbReference type="Proteomes" id="UP000183994"/>
    </source>
</evidence>
<dbReference type="InterPro" id="IPR019606">
    <property type="entry name" value="GerMN"/>
</dbReference>
<organism evidence="2 3">
    <name type="scientific">Desulfatibacillum alkenivorans DSM 16219</name>
    <dbReference type="NCBI Taxonomy" id="1121393"/>
    <lineage>
        <taxon>Bacteria</taxon>
        <taxon>Pseudomonadati</taxon>
        <taxon>Thermodesulfobacteriota</taxon>
        <taxon>Desulfobacteria</taxon>
        <taxon>Desulfobacterales</taxon>
        <taxon>Desulfatibacillaceae</taxon>
        <taxon>Desulfatibacillum</taxon>
    </lineage>
</organism>
<dbReference type="Proteomes" id="UP000183994">
    <property type="component" value="Unassembled WGS sequence"/>
</dbReference>
<sequence length="184" mass="20194">MRRRSRQILSLFGISLVLGWLFPAGSLYADQTSPESGAEQGVLQERTGVAHLYFISPKGYHLAAEDRRMEADQAPALYAKALIQALLDGPRGEGLRCIPEDTRLLAVYVRNGLCYVDFSREISQGLPGGAEAEYMTVFALVNTLCLNVQDISSVKILIEGKEAETLGGHVELTYPYGADMTIIR</sequence>
<protein>
    <submittedName>
        <fullName evidence="2">Sporulation and spore germination</fullName>
    </submittedName>
</protein>
<dbReference type="OrthoDB" id="9809406at2"/>